<dbReference type="Pfam" id="PF09534">
    <property type="entry name" value="Trp_oprn_chp"/>
    <property type="match status" value="1"/>
</dbReference>
<keyword evidence="2" id="KW-0472">Membrane</keyword>
<name>D1A719_THECD</name>
<dbReference type="STRING" id="471852.Tcur_2878"/>
<evidence type="ECO:0000256" key="2">
    <source>
        <dbReference type="SAM" id="Phobius"/>
    </source>
</evidence>
<dbReference type="RefSeq" id="WP_012853207.1">
    <property type="nucleotide sequence ID" value="NC_013510.1"/>
</dbReference>
<feature type="transmembrane region" description="Helical" evidence="2">
    <location>
        <begin position="82"/>
        <end position="107"/>
    </location>
</feature>
<gene>
    <name evidence="3" type="ordered locus">Tcur_2878</name>
</gene>
<proteinExistence type="predicted"/>
<evidence type="ECO:0000313" key="3">
    <source>
        <dbReference type="EMBL" id="ACY98423.1"/>
    </source>
</evidence>
<dbReference type="HOGENOM" id="CLU_084749_2_1_11"/>
<evidence type="ECO:0000256" key="1">
    <source>
        <dbReference type="SAM" id="MobiDB-lite"/>
    </source>
</evidence>
<accession>D1A719</accession>
<protein>
    <submittedName>
        <fullName evidence="3">Major facilitator superfamily transporter</fullName>
    </submittedName>
</protein>
<feature type="transmembrane region" description="Helical" evidence="2">
    <location>
        <begin position="50"/>
        <end position="70"/>
    </location>
</feature>
<reference evidence="3 4" key="1">
    <citation type="journal article" date="2011" name="Stand. Genomic Sci.">
        <title>Complete genome sequence of Thermomonospora curvata type strain (B9).</title>
        <authorList>
            <person name="Chertkov O."/>
            <person name="Sikorski J."/>
            <person name="Nolan M."/>
            <person name="Lapidus A."/>
            <person name="Lucas S."/>
            <person name="Del Rio T.G."/>
            <person name="Tice H."/>
            <person name="Cheng J.F."/>
            <person name="Goodwin L."/>
            <person name="Pitluck S."/>
            <person name="Liolios K."/>
            <person name="Ivanova N."/>
            <person name="Mavromatis K."/>
            <person name="Mikhailova N."/>
            <person name="Ovchinnikova G."/>
            <person name="Pati A."/>
            <person name="Chen A."/>
            <person name="Palaniappan K."/>
            <person name="Djao O.D."/>
            <person name="Land M."/>
            <person name="Hauser L."/>
            <person name="Chang Y.J."/>
            <person name="Jeffries C.D."/>
            <person name="Brettin T."/>
            <person name="Han C."/>
            <person name="Detter J.C."/>
            <person name="Rohde M."/>
            <person name="Goker M."/>
            <person name="Woyke T."/>
            <person name="Bristow J."/>
            <person name="Eisen J.A."/>
            <person name="Markowitz V."/>
            <person name="Hugenholtz P."/>
            <person name="Klenk H.P."/>
            <person name="Kyrpides N.C."/>
        </authorList>
    </citation>
    <scope>NUCLEOTIDE SEQUENCE [LARGE SCALE GENOMIC DNA]</scope>
    <source>
        <strain evidence="4">ATCC 19995 / DSM 43183 / JCM 3096 / KCTC 9072 / NBRC 15933 / NCIMB 10081 / Henssen B9</strain>
    </source>
</reference>
<evidence type="ECO:0000313" key="4">
    <source>
        <dbReference type="Proteomes" id="UP000001918"/>
    </source>
</evidence>
<dbReference type="EMBL" id="CP001738">
    <property type="protein sequence ID" value="ACY98423.1"/>
    <property type="molecule type" value="Genomic_DNA"/>
</dbReference>
<dbReference type="eggNOG" id="ENOG5033A40">
    <property type="taxonomic scope" value="Bacteria"/>
</dbReference>
<feature type="compositionally biased region" description="Low complexity" evidence="1">
    <location>
        <begin position="163"/>
        <end position="183"/>
    </location>
</feature>
<dbReference type="InterPro" id="IPR019051">
    <property type="entry name" value="Trp_biosyn_TM_oprn/chp"/>
</dbReference>
<dbReference type="Proteomes" id="UP000001918">
    <property type="component" value="Chromosome"/>
</dbReference>
<sequence length="199" mass="19822">MRPRRERAGAALAGAAGAALVLLAGGRQWAAVRAHGALTPVEQTLTGGELAGAVTALGWAGLAALAALLATGGWARRAVGALLVLLGAAAAWSAAGAVRHAHVLAVAEERSALLRLSGEAAVDVSRWWAVAAAGGALLAVTGALAVARGHRWPGLSARYERPGAVPASARPARPAPAADDPVGLWKSLDRGEDPTADDG</sequence>
<keyword evidence="2" id="KW-1133">Transmembrane helix</keyword>
<dbReference type="KEGG" id="tcu:Tcur_2878"/>
<organism evidence="3 4">
    <name type="scientific">Thermomonospora curvata (strain ATCC 19995 / DSM 43183 / JCM 3096 / KCTC 9072 / NBRC 15933 / NCIMB 10081 / Henssen B9)</name>
    <dbReference type="NCBI Taxonomy" id="471852"/>
    <lineage>
        <taxon>Bacteria</taxon>
        <taxon>Bacillati</taxon>
        <taxon>Actinomycetota</taxon>
        <taxon>Actinomycetes</taxon>
        <taxon>Streptosporangiales</taxon>
        <taxon>Thermomonosporaceae</taxon>
        <taxon>Thermomonospora</taxon>
    </lineage>
</organism>
<feature type="region of interest" description="Disordered" evidence="1">
    <location>
        <begin position="163"/>
        <end position="199"/>
    </location>
</feature>
<keyword evidence="4" id="KW-1185">Reference proteome</keyword>
<feature type="transmembrane region" description="Helical" evidence="2">
    <location>
        <begin position="127"/>
        <end position="147"/>
    </location>
</feature>
<dbReference type="AlphaFoldDB" id="D1A719"/>
<keyword evidence="2" id="KW-0812">Transmembrane</keyword>